<accession>W7TRV6</accession>
<reference evidence="1 2" key="1">
    <citation type="journal article" date="2014" name="Mol. Plant">
        <title>Chromosome Scale Genome Assembly and Transcriptome Profiling of Nannochloropsis gaditana in Nitrogen Depletion.</title>
        <authorList>
            <person name="Corteggiani Carpinelli E."/>
            <person name="Telatin A."/>
            <person name="Vitulo N."/>
            <person name="Forcato C."/>
            <person name="D'Angelo M."/>
            <person name="Schiavon R."/>
            <person name="Vezzi A."/>
            <person name="Giacometti G.M."/>
            <person name="Morosinotto T."/>
            <person name="Valle G."/>
        </authorList>
    </citation>
    <scope>NUCLEOTIDE SEQUENCE [LARGE SCALE GENOMIC DNA]</scope>
    <source>
        <strain evidence="1 2">B-31</strain>
    </source>
</reference>
<dbReference type="Proteomes" id="UP000019335">
    <property type="component" value="Chromosome 17"/>
</dbReference>
<name>W7TRV6_9STRA</name>
<organism evidence="1 2">
    <name type="scientific">Nannochloropsis gaditana</name>
    <dbReference type="NCBI Taxonomy" id="72520"/>
    <lineage>
        <taxon>Eukaryota</taxon>
        <taxon>Sar</taxon>
        <taxon>Stramenopiles</taxon>
        <taxon>Ochrophyta</taxon>
        <taxon>Eustigmatophyceae</taxon>
        <taxon>Eustigmatales</taxon>
        <taxon>Monodopsidaceae</taxon>
        <taxon>Nannochloropsis</taxon>
    </lineage>
</organism>
<evidence type="ECO:0000313" key="1">
    <source>
        <dbReference type="EMBL" id="EWM23291.1"/>
    </source>
</evidence>
<dbReference type="AlphaFoldDB" id="W7TRV6"/>
<comment type="caution">
    <text evidence="1">The sequence shown here is derived from an EMBL/GenBank/DDBJ whole genome shotgun (WGS) entry which is preliminary data.</text>
</comment>
<protein>
    <submittedName>
        <fullName evidence="1">Uncharacterized protein</fullName>
    </submittedName>
</protein>
<dbReference type="EMBL" id="AZIL01001692">
    <property type="protein sequence ID" value="EWM23291.1"/>
    <property type="molecule type" value="Genomic_DNA"/>
</dbReference>
<gene>
    <name evidence="1" type="ORF">Naga_100158g18</name>
</gene>
<sequence>MSASFLEKSDDSHIADSRCERIVLWHRSLSVRDHTASLQSSLIFFEETRYAARFYDCPQLCQAFLEVLAQLWCQDGVKPRGTTPVIWSIALPNSV</sequence>
<proteinExistence type="predicted"/>
<evidence type="ECO:0000313" key="2">
    <source>
        <dbReference type="Proteomes" id="UP000019335"/>
    </source>
</evidence>
<keyword evidence="2" id="KW-1185">Reference proteome</keyword>